<keyword evidence="3 6" id="KW-0812">Transmembrane</keyword>
<dbReference type="NCBIfam" id="TIGR00361">
    <property type="entry name" value="ComEC_Rec2"/>
    <property type="match status" value="1"/>
</dbReference>
<dbReference type="eggNOG" id="COG2333">
    <property type="taxonomic scope" value="Bacteria"/>
</dbReference>
<evidence type="ECO:0000256" key="6">
    <source>
        <dbReference type="SAM" id="Phobius"/>
    </source>
</evidence>
<feature type="transmembrane region" description="Helical" evidence="6">
    <location>
        <begin position="476"/>
        <end position="496"/>
    </location>
</feature>
<dbReference type="EMBL" id="AEQP01000003">
    <property type="protein sequence ID" value="EFV95500.1"/>
    <property type="molecule type" value="Genomic_DNA"/>
</dbReference>
<gene>
    <name evidence="8" type="ORF">HMPREF0551_0988</name>
</gene>
<dbReference type="SUPFAM" id="SSF56281">
    <property type="entry name" value="Metallo-hydrolase/oxidoreductase"/>
    <property type="match status" value="1"/>
</dbReference>
<dbReference type="Gene3D" id="3.60.15.10">
    <property type="entry name" value="Ribonuclease Z/Hydroxyacylglutathione hydrolase-like"/>
    <property type="match status" value="1"/>
</dbReference>
<dbReference type="SMART" id="SM00849">
    <property type="entry name" value="Lactamase_B"/>
    <property type="match status" value="1"/>
</dbReference>
<keyword evidence="2" id="KW-1003">Cell membrane</keyword>
<evidence type="ECO:0000256" key="2">
    <source>
        <dbReference type="ARBA" id="ARBA00022475"/>
    </source>
</evidence>
<dbReference type="RefSeq" id="WP_005673190.1">
    <property type="nucleotide sequence ID" value="NZ_CP146288.1"/>
</dbReference>
<dbReference type="Pfam" id="PF03772">
    <property type="entry name" value="Competence"/>
    <property type="match status" value="1"/>
</dbReference>
<organism evidence="8 9">
    <name type="scientific">Lautropia mirabilis ATCC 51599</name>
    <dbReference type="NCBI Taxonomy" id="887898"/>
    <lineage>
        <taxon>Bacteria</taxon>
        <taxon>Pseudomonadati</taxon>
        <taxon>Pseudomonadota</taxon>
        <taxon>Betaproteobacteria</taxon>
        <taxon>Burkholderiales</taxon>
        <taxon>Burkholderiaceae</taxon>
        <taxon>Lautropia</taxon>
    </lineage>
</organism>
<evidence type="ECO:0000313" key="8">
    <source>
        <dbReference type="EMBL" id="EFV95500.1"/>
    </source>
</evidence>
<evidence type="ECO:0000256" key="3">
    <source>
        <dbReference type="ARBA" id="ARBA00022692"/>
    </source>
</evidence>
<dbReference type="Proteomes" id="UP000011021">
    <property type="component" value="Unassembled WGS sequence"/>
</dbReference>
<dbReference type="InterPro" id="IPR004477">
    <property type="entry name" value="ComEC_N"/>
</dbReference>
<keyword evidence="4 6" id="KW-1133">Transmembrane helix</keyword>
<dbReference type="GO" id="GO:0030420">
    <property type="term" value="P:establishment of competence for transformation"/>
    <property type="evidence" value="ECO:0007669"/>
    <property type="project" value="InterPro"/>
</dbReference>
<dbReference type="InterPro" id="IPR052159">
    <property type="entry name" value="Competence_DNA_uptake"/>
</dbReference>
<evidence type="ECO:0000313" key="9">
    <source>
        <dbReference type="Proteomes" id="UP000011021"/>
    </source>
</evidence>
<dbReference type="STRING" id="887898.HMPREF0551_0988"/>
<dbReference type="NCBIfam" id="TIGR00360">
    <property type="entry name" value="ComEC_N-term"/>
    <property type="match status" value="1"/>
</dbReference>
<accession>E7RW17</accession>
<dbReference type="InterPro" id="IPR036866">
    <property type="entry name" value="RibonucZ/Hydroxyglut_hydro"/>
</dbReference>
<dbReference type="GO" id="GO:0005886">
    <property type="term" value="C:plasma membrane"/>
    <property type="evidence" value="ECO:0007669"/>
    <property type="project" value="UniProtKB-SubCell"/>
</dbReference>
<feature type="transmembrane region" description="Helical" evidence="6">
    <location>
        <begin position="540"/>
        <end position="559"/>
    </location>
</feature>
<name>E7RW17_9BURK</name>
<feature type="transmembrane region" description="Helical" evidence="6">
    <location>
        <begin position="503"/>
        <end position="520"/>
    </location>
</feature>
<comment type="caution">
    <text evidence="8">The sequence shown here is derived from an EMBL/GenBank/DDBJ whole genome shotgun (WGS) entry which is preliminary data.</text>
</comment>
<proteinExistence type="predicted"/>
<keyword evidence="9" id="KW-1185">Reference proteome</keyword>
<evidence type="ECO:0000256" key="1">
    <source>
        <dbReference type="ARBA" id="ARBA00004651"/>
    </source>
</evidence>
<reference evidence="8 9" key="1">
    <citation type="submission" date="2010-12" db="EMBL/GenBank/DDBJ databases">
        <authorList>
            <person name="Muzny D."/>
            <person name="Qin X."/>
            <person name="Deng J."/>
            <person name="Jiang H."/>
            <person name="Liu Y."/>
            <person name="Qu J."/>
            <person name="Song X.-Z."/>
            <person name="Zhang L."/>
            <person name="Thornton R."/>
            <person name="Coyle M."/>
            <person name="Francisco L."/>
            <person name="Jackson L."/>
            <person name="Javaid M."/>
            <person name="Korchina V."/>
            <person name="Kovar C."/>
            <person name="Mata R."/>
            <person name="Mathew T."/>
            <person name="Ngo R."/>
            <person name="Nguyen L."/>
            <person name="Nguyen N."/>
            <person name="Okwuonu G."/>
            <person name="Ongeri F."/>
            <person name="Pham C."/>
            <person name="Simmons D."/>
            <person name="Wilczek-Boney K."/>
            <person name="Hale W."/>
            <person name="Jakkamsetti A."/>
            <person name="Pham P."/>
            <person name="Ruth R."/>
            <person name="San Lucas F."/>
            <person name="Warren J."/>
            <person name="Zhang J."/>
            <person name="Zhao Z."/>
            <person name="Zhou C."/>
            <person name="Zhu D."/>
            <person name="Lee S."/>
            <person name="Bess C."/>
            <person name="Blankenburg K."/>
            <person name="Forbes L."/>
            <person name="Fu Q."/>
            <person name="Gubbala S."/>
            <person name="Hirani K."/>
            <person name="Jayaseelan J.C."/>
            <person name="Lara F."/>
            <person name="Munidasa M."/>
            <person name="Palculict T."/>
            <person name="Patil S."/>
            <person name="Pu L.-L."/>
            <person name="Saada N."/>
            <person name="Tang L."/>
            <person name="Weissenberger G."/>
            <person name="Zhu Y."/>
            <person name="Hemphill L."/>
            <person name="Shang Y."/>
            <person name="Youmans B."/>
            <person name="Ayvaz T."/>
            <person name="Ross M."/>
            <person name="Santibanez J."/>
            <person name="Aqrawi P."/>
            <person name="Gross S."/>
            <person name="Joshi V."/>
            <person name="Fowler G."/>
            <person name="Nazareth L."/>
            <person name="Reid J."/>
            <person name="Worley K."/>
            <person name="Petrosino J."/>
            <person name="Highlander S."/>
            <person name="Gibbs R."/>
        </authorList>
    </citation>
    <scope>NUCLEOTIDE SEQUENCE [LARGE SCALE GENOMIC DNA]</scope>
    <source>
        <strain evidence="8 9">ATCC 51599</strain>
    </source>
</reference>
<comment type="subcellular location">
    <subcellularLocation>
        <location evidence="1">Cell membrane</location>
        <topology evidence="1">Multi-pass membrane protein</topology>
    </subcellularLocation>
</comment>
<dbReference type="Pfam" id="PF13567">
    <property type="entry name" value="DUF4131"/>
    <property type="match status" value="1"/>
</dbReference>
<dbReference type="HOGENOM" id="CLU_010363_3_0_4"/>
<evidence type="ECO:0000259" key="7">
    <source>
        <dbReference type="SMART" id="SM00849"/>
    </source>
</evidence>
<evidence type="ECO:0000256" key="4">
    <source>
        <dbReference type="ARBA" id="ARBA00022989"/>
    </source>
</evidence>
<evidence type="ECO:0000256" key="5">
    <source>
        <dbReference type="ARBA" id="ARBA00023136"/>
    </source>
</evidence>
<keyword evidence="5 6" id="KW-0472">Membrane</keyword>
<dbReference type="PANTHER" id="PTHR30619:SF1">
    <property type="entry name" value="RECOMBINATION PROTEIN 2"/>
    <property type="match status" value="1"/>
</dbReference>
<sequence>MIHPASFIPRLTLLAGCLLVSACALEFSGWLPPVGWLPGWALLGALLVLPARLRPLGMGVMVSAALALSIHQALQMRLDPSLEDVPLVVEGTVSSLPSRQGFGDRVLFAVQACGPLDEAASLPGCEGLGQVSLSWGTPKSGAQDEADGPSADDVWPEPGQRWRLLVKLRRPVAAVNPDAFDTEQRMLQQGIGAVGRVVRRQRLQDEPAWLQGMAGLMRWVESVRAVLRQHLETLQARIDPARGQDEGRWALMGIVTGLSLGDQAAMGAEQWGLFSRTGVSHLMAISGMHVTLLAMVVSAGCLGLHRALARRASGRWLARMSRVPRQWLVLVPGVLTAFGYALLSGWGVPSQRTCFMLLAAAVLSVGGRSQNAVTPVLLAAAAIVALDPWSVAQAGFWLSFCAVLALVWCAQQPLGGGMEEGDALSGTRWWQQGRVGQWWAALRDGARNQWAATVLLTPLTIAFFSTWSLIGPVANVLAIPWVGLVLTPMAIGVMLLAPVFPWLAGWLLKALLLQLGWLMAFLRSLDALPLASIQLPRPGVFALGCALLGAVLMLAPVGLRRPRLGVLCLLPLLLASPRHAPPDALVVTALDIGQGSMILVEQGEKRLLYDTGASRLGGRSAIDATLVPWLNSRGLNGVDVLVVSHLDAHHAGGAARAVAVLNPSVLLTAMDSRLLGMDDSVDGRFQPCLAGTVLPWADGAIEVLQPQQMAHTTEDARQDQNSCVIRVRSSAGSVLLAGDLPARAEAALVKAQGDRLPADVLVVPQEGGRQGTGKHLLEAVRPALAVVQTTHRQQHGRPDAALVERLENQGTRLLRTDRDGAVRIVLRQGQAPQVTRSRIDGAPYWRVRLDDETDGTGD</sequence>
<dbReference type="AlphaFoldDB" id="E7RW17"/>
<dbReference type="InterPro" id="IPR004797">
    <property type="entry name" value="Competence_ComEC/Rec2"/>
</dbReference>
<feature type="transmembrane region" description="Helical" evidence="6">
    <location>
        <begin position="282"/>
        <end position="305"/>
    </location>
</feature>
<dbReference type="eggNOG" id="COG0658">
    <property type="taxonomic scope" value="Bacteria"/>
</dbReference>
<dbReference type="Pfam" id="PF00753">
    <property type="entry name" value="Lactamase_B"/>
    <property type="match status" value="1"/>
</dbReference>
<feature type="domain" description="Metallo-beta-lactamase" evidence="7">
    <location>
        <begin position="594"/>
        <end position="791"/>
    </location>
</feature>
<dbReference type="InterPro" id="IPR001279">
    <property type="entry name" value="Metallo-B-lactamas"/>
</dbReference>
<dbReference type="InterPro" id="IPR025405">
    <property type="entry name" value="DUF4131"/>
</dbReference>
<feature type="transmembrane region" description="Helical" evidence="6">
    <location>
        <begin position="325"/>
        <end position="343"/>
    </location>
</feature>
<dbReference type="PANTHER" id="PTHR30619">
    <property type="entry name" value="DNA INTERNALIZATION/COMPETENCE PROTEIN COMEC/REC2"/>
    <property type="match status" value="1"/>
</dbReference>
<protein>
    <submittedName>
        <fullName evidence="8">DNA internalization competence protein ComEC/Rec2-like protein</fullName>
    </submittedName>
</protein>
<feature type="transmembrane region" description="Helical" evidence="6">
    <location>
        <begin position="450"/>
        <end position="470"/>
    </location>
</feature>